<name>A0AAE0CM02_9ROSI</name>
<evidence type="ECO:0008006" key="3">
    <source>
        <dbReference type="Google" id="ProtNLM"/>
    </source>
</evidence>
<dbReference type="Gene3D" id="3.60.10.10">
    <property type="entry name" value="Endonuclease/exonuclease/phosphatase"/>
    <property type="match status" value="1"/>
</dbReference>
<comment type="caution">
    <text evidence="1">The sequence shown here is derived from an EMBL/GenBank/DDBJ whole genome shotgun (WGS) entry which is preliminary data.</text>
</comment>
<protein>
    <recommendedName>
        <fullName evidence="3">Reverse transcriptase</fullName>
    </recommendedName>
</protein>
<dbReference type="InterPro" id="IPR036691">
    <property type="entry name" value="Endo/exonu/phosph_ase_sf"/>
</dbReference>
<accession>A0AAE0CM02</accession>
<gene>
    <name evidence="1" type="ORF">Ddye_009162</name>
</gene>
<dbReference type="SUPFAM" id="SSF56219">
    <property type="entry name" value="DNase I-like"/>
    <property type="match status" value="1"/>
</dbReference>
<reference evidence="1" key="1">
    <citation type="journal article" date="2023" name="Plant J.">
        <title>Genome sequences and population genomics provide insights into the demographic history, inbreeding, and mutation load of two 'living fossil' tree species of Dipteronia.</title>
        <authorList>
            <person name="Feng Y."/>
            <person name="Comes H.P."/>
            <person name="Chen J."/>
            <person name="Zhu S."/>
            <person name="Lu R."/>
            <person name="Zhang X."/>
            <person name="Li P."/>
            <person name="Qiu J."/>
            <person name="Olsen K.M."/>
            <person name="Qiu Y."/>
        </authorList>
    </citation>
    <scope>NUCLEOTIDE SEQUENCE</scope>
    <source>
        <strain evidence="1">KIB01</strain>
    </source>
</reference>
<evidence type="ECO:0000313" key="1">
    <source>
        <dbReference type="EMBL" id="KAK2656110.1"/>
    </source>
</evidence>
<proteinExistence type="predicted"/>
<evidence type="ECO:0000313" key="2">
    <source>
        <dbReference type="Proteomes" id="UP001280121"/>
    </source>
</evidence>
<keyword evidence="2" id="KW-1185">Reference proteome</keyword>
<dbReference type="EMBL" id="JANJYI010000003">
    <property type="protein sequence ID" value="KAK2656110.1"/>
    <property type="molecule type" value="Genomic_DNA"/>
</dbReference>
<dbReference type="Proteomes" id="UP001280121">
    <property type="component" value="Unassembled WGS sequence"/>
</dbReference>
<organism evidence="1 2">
    <name type="scientific">Dipteronia dyeriana</name>
    <dbReference type="NCBI Taxonomy" id="168575"/>
    <lineage>
        <taxon>Eukaryota</taxon>
        <taxon>Viridiplantae</taxon>
        <taxon>Streptophyta</taxon>
        <taxon>Embryophyta</taxon>
        <taxon>Tracheophyta</taxon>
        <taxon>Spermatophyta</taxon>
        <taxon>Magnoliopsida</taxon>
        <taxon>eudicotyledons</taxon>
        <taxon>Gunneridae</taxon>
        <taxon>Pentapetalae</taxon>
        <taxon>rosids</taxon>
        <taxon>malvids</taxon>
        <taxon>Sapindales</taxon>
        <taxon>Sapindaceae</taxon>
        <taxon>Hippocastanoideae</taxon>
        <taxon>Acereae</taxon>
        <taxon>Dipteronia</taxon>
    </lineage>
</organism>
<dbReference type="AlphaFoldDB" id="A0AAE0CM02"/>
<sequence length="373" mass="42199">MVARNDRSNDLHVPSRMSRTLGVIVDQEGNIGCGRSVSDERKEKSIQWSLSEEVAKVIEVGVVLGFDFNGNKKLVEEEETKLKSFDFRTFKSWLSKGIGVEAVGSAGGLFTLWNEDFFEVKACILNNRCIIISGVLTKLKEAVNFCNVYADNQESGKIELWNFILNAQSALSGTWVIEGDFNTVLSQSKRSGYSGNSSSIRNFNSFIQAAMVVDIPIQGVSKEDWGPIPFRFQNGWLENNELMKGVKETWKSCGGGGSFGVNTARKSREVNRFMKAWAKGKKSCGDSLKILEAELEGIEKKAVLGGWSDSLRQKRKSCLVKMWRIIRQEEQKWRQCSRIKWLKESDGNSTFFHLMANLRRKINYIGEMTIRRQ</sequence>